<dbReference type="InterPro" id="IPR052158">
    <property type="entry name" value="INH-QAR"/>
</dbReference>
<dbReference type="InterPro" id="IPR018060">
    <property type="entry name" value="HTH_AraC"/>
</dbReference>
<proteinExistence type="predicted"/>
<dbReference type="Gene3D" id="3.40.50.880">
    <property type="match status" value="1"/>
</dbReference>
<sequence>MIAIVRKDRARHRIVVLALDGVIPFELSIPSRVFGLAHGPDGEPLYEVVTCTVDGRPVRTTADFSVAVDHGAEVLATADTLIIPAAHVPGTLHESGRLPEPLAAALATVRPRTRMVSICVGSYVLAAMGLLDGRPATTHWHHAEHFRRLFPRVRVDPDVLFVDDGDVLTSAGAAAGVDLCLHIVRRDHGSEVTNQVARGCVVPPWREGGQAQYIERPVPPPSTAGTARTRAWALERLHEPLPLPELAAHARMSVRTFIRRFREEVGMPPGQWLIRQRVDRARHLLEASDLPVDLVAHRTGFGTTASLRHHLHTAIGVSPTAYRRTFHTNASPPASGRRDGTPPDRPRLSAPGPR</sequence>
<feature type="domain" description="HTH araC/xylS-type" evidence="4">
    <location>
        <begin position="227"/>
        <end position="325"/>
    </location>
</feature>
<evidence type="ECO:0000256" key="3">
    <source>
        <dbReference type="SAM" id="MobiDB-lite"/>
    </source>
</evidence>
<evidence type="ECO:0000313" key="6">
    <source>
        <dbReference type="Proteomes" id="UP001499930"/>
    </source>
</evidence>
<reference evidence="5 6" key="1">
    <citation type="journal article" date="2019" name="Int. J. Syst. Evol. Microbiol.">
        <title>The Global Catalogue of Microorganisms (GCM) 10K type strain sequencing project: providing services to taxonomists for standard genome sequencing and annotation.</title>
        <authorList>
            <consortium name="The Broad Institute Genomics Platform"/>
            <consortium name="The Broad Institute Genome Sequencing Center for Infectious Disease"/>
            <person name="Wu L."/>
            <person name="Ma J."/>
        </authorList>
    </citation>
    <scope>NUCLEOTIDE SEQUENCE [LARGE SCALE GENOMIC DNA]</scope>
    <source>
        <strain evidence="5 6">JCM 3106</strain>
    </source>
</reference>
<dbReference type="InterPro" id="IPR009057">
    <property type="entry name" value="Homeodomain-like_sf"/>
</dbReference>
<keyword evidence="1" id="KW-0805">Transcription regulation</keyword>
<dbReference type="PANTHER" id="PTHR43130">
    <property type="entry name" value="ARAC-FAMILY TRANSCRIPTIONAL REGULATOR"/>
    <property type="match status" value="1"/>
</dbReference>
<evidence type="ECO:0000313" key="5">
    <source>
        <dbReference type="EMBL" id="GAA2985918.1"/>
    </source>
</evidence>
<dbReference type="CDD" id="cd03137">
    <property type="entry name" value="GATase1_AraC_1"/>
    <property type="match status" value="1"/>
</dbReference>
<evidence type="ECO:0000256" key="2">
    <source>
        <dbReference type="ARBA" id="ARBA00023163"/>
    </source>
</evidence>
<dbReference type="EMBL" id="BAAAWD010000002">
    <property type="protein sequence ID" value="GAA2985918.1"/>
    <property type="molecule type" value="Genomic_DNA"/>
</dbReference>
<keyword evidence="6" id="KW-1185">Reference proteome</keyword>
<protein>
    <submittedName>
        <fullName evidence="5">Helix-turn-helix domain-containing protein</fullName>
    </submittedName>
</protein>
<evidence type="ECO:0000259" key="4">
    <source>
        <dbReference type="PROSITE" id="PS01124"/>
    </source>
</evidence>
<evidence type="ECO:0000256" key="1">
    <source>
        <dbReference type="ARBA" id="ARBA00023015"/>
    </source>
</evidence>
<dbReference type="Proteomes" id="UP001499930">
    <property type="component" value="Unassembled WGS sequence"/>
</dbReference>
<gene>
    <name evidence="5" type="ORF">GCM10017559_01850</name>
</gene>
<dbReference type="Pfam" id="PF12833">
    <property type="entry name" value="HTH_18"/>
    <property type="match status" value="1"/>
</dbReference>
<dbReference type="PANTHER" id="PTHR43130:SF3">
    <property type="entry name" value="HTH-TYPE TRANSCRIPTIONAL REGULATOR RV1931C"/>
    <property type="match status" value="1"/>
</dbReference>
<name>A0ABN3XPX8_9ACTN</name>
<dbReference type="PROSITE" id="PS01124">
    <property type="entry name" value="HTH_ARAC_FAMILY_2"/>
    <property type="match status" value="1"/>
</dbReference>
<dbReference type="Pfam" id="PF01965">
    <property type="entry name" value="DJ-1_PfpI"/>
    <property type="match status" value="1"/>
</dbReference>
<keyword evidence="2" id="KW-0804">Transcription</keyword>
<dbReference type="RefSeq" id="WP_344886923.1">
    <property type="nucleotide sequence ID" value="NZ_BAAAWD010000002.1"/>
</dbReference>
<organism evidence="5 6">
    <name type="scientific">Streptosporangium longisporum</name>
    <dbReference type="NCBI Taxonomy" id="46187"/>
    <lineage>
        <taxon>Bacteria</taxon>
        <taxon>Bacillati</taxon>
        <taxon>Actinomycetota</taxon>
        <taxon>Actinomycetes</taxon>
        <taxon>Streptosporangiales</taxon>
        <taxon>Streptosporangiaceae</taxon>
        <taxon>Streptosporangium</taxon>
    </lineage>
</organism>
<dbReference type="Gene3D" id="1.10.10.60">
    <property type="entry name" value="Homeodomain-like"/>
    <property type="match status" value="1"/>
</dbReference>
<dbReference type="InterPro" id="IPR002818">
    <property type="entry name" value="DJ-1/PfpI"/>
</dbReference>
<feature type="region of interest" description="Disordered" evidence="3">
    <location>
        <begin position="322"/>
        <end position="354"/>
    </location>
</feature>
<feature type="compositionally biased region" description="Basic and acidic residues" evidence="3">
    <location>
        <begin position="336"/>
        <end position="347"/>
    </location>
</feature>
<dbReference type="SUPFAM" id="SSF52317">
    <property type="entry name" value="Class I glutamine amidotransferase-like"/>
    <property type="match status" value="1"/>
</dbReference>
<dbReference type="SMART" id="SM00342">
    <property type="entry name" value="HTH_ARAC"/>
    <property type="match status" value="1"/>
</dbReference>
<accession>A0ABN3XPX8</accession>
<dbReference type="SUPFAM" id="SSF46689">
    <property type="entry name" value="Homeodomain-like"/>
    <property type="match status" value="2"/>
</dbReference>
<comment type="caution">
    <text evidence="5">The sequence shown here is derived from an EMBL/GenBank/DDBJ whole genome shotgun (WGS) entry which is preliminary data.</text>
</comment>
<dbReference type="InterPro" id="IPR029062">
    <property type="entry name" value="Class_I_gatase-like"/>
</dbReference>